<evidence type="ECO:0000313" key="4">
    <source>
        <dbReference type="Proteomes" id="UP000249248"/>
    </source>
</evidence>
<feature type="signal peptide" evidence="2">
    <location>
        <begin position="1"/>
        <end position="19"/>
    </location>
</feature>
<feature type="transmembrane region" description="Helical" evidence="1">
    <location>
        <begin position="434"/>
        <end position="452"/>
    </location>
</feature>
<protein>
    <recommendedName>
        <fullName evidence="5">Protein BatD</fullName>
    </recommendedName>
</protein>
<keyword evidence="1" id="KW-0472">Membrane</keyword>
<dbReference type="OrthoDB" id="2079210at2"/>
<proteinExistence type="predicted"/>
<dbReference type="RefSeq" id="WP_111063374.1">
    <property type="nucleotide sequence ID" value="NZ_JBHUCU010000007.1"/>
</dbReference>
<keyword evidence="2" id="KW-0732">Signal</keyword>
<keyword evidence="1" id="KW-1133">Transmembrane helix</keyword>
<gene>
    <name evidence="3" type="ORF">DNU06_10925</name>
</gene>
<dbReference type="PANTHER" id="PTHR40940">
    <property type="entry name" value="PROTEIN BATD-RELATED"/>
    <property type="match status" value="1"/>
</dbReference>
<reference evidence="3 4" key="1">
    <citation type="submission" date="2018-06" db="EMBL/GenBank/DDBJ databases">
        <title>The draft genome sequence of Crocinitomix sp. SM1701.</title>
        <authorList>
            <person name="Zhang X."/>
        </authorList>
    </citation>
    <scope>NUCLEOTIDE SEQUENCE [LARGE SCALE GENOMIC DNA]</scope>
    <source>
        <strain evidence="3 4">SM1701</strain>
    </source>
</reference>
<dbReference type="PANTHER" id="PTHR40940:SF2">
    <property type="entry name" value="BATD"/>
    <property type="match status" value="1"/>
</dbReference>
<evidence type="ECO:0008006" key="5">
    <source>
        <dbReference type="Google" id="ProtNLM"/>
    </source>
</evidence>
<keyword evidence="4" id="KW-1185">Reference proteome</keyword>
<evidence type="ECO:0000313" key="3">
    <source>
        <dbReference type="EMBL" id="PZE16765.1"/>
    </source>
</evidence>
<feature type="chain" id="PRO_5015945947" description="Protein BatD" evidence="2">
    <location>
        <begin position="20"/>
        <end position="576"/>
    </location>
</feature>
<dbReference type="EMBL" id="QKSB01000006">
    <property type="protein sequence ID" value="PZE16765.1"/>
    <property type="molecule type" value="Genomic_DNA"/>
</dbReference>
<comment type="caution">
    <text evidence="3">The sequence shown here is derived from an EMBL/GenBank/DDBJ whole genome shotgun (WGS) entry which is preliminary data.</text>
</comment>
<dbReference type="Pfam" id="PF13584">
    <property type="entry name" value="BatD"/>
    <property type="match status" value="3"/>
</dbReference>
<organism evidence="3 4">
    <name type="scientific">Putridiphycobacter roseus</name>
    <dbReference type="NCBI Taxonomy" id="2219161"/>
    <lineage>
        <taxon>Bacteria</taxon>
        <taxon>Pseudomonadati</taxon>
        <taxon>Bacteroidota</taxon>
        <taxon>Flavobacteriia</taxon>
        <taxon>Flavobacteriales</taxon>
        <taxon>Crocinitomicaceae</taxon>
        <taxon>Putridiphycobacter</taxon>
    </lineage>
</organism>
<sequence length="576" mass="65092">MRKLFLYSLFILISLNGFSQNVSINSFVDKNDMALNEILTFTISTNGNCQIFTPDFGGLTVLQGPFKSSSSRITEVNGKRTVEQETKFTYKLRATNTGTFTIASIKMDCAGKSYSSKSIKINVTEIGTQGQSAVPSNATSDFFLRMHANKTNVYQGEPFTVSIKMYSKNQPQNIENLEFGESKGIWRKDLNPNQTNFNTDMEVINGMRYYTTVIKTELSIAQTSGEIKIAPAYISAVFRRGFFQTYRREANSNTLKIKVKPLPKGAPKDFNGLVGKFDMTHDISKTTLKPGDAIDFKIKISGKGNMNAFDDPVLSIPNDFEKFDPEIKNNVNYSSTGIAGSIAYNYVLIPTFYGDYTLPAYSFSYFDIADKKYKTLSTGDIAINVLKTENSTAGNPGLNTSKKEIDIEKEEIRYINLAHKKAFQYNDFYIASPVYYAVLGLPFLSLWLLLVWRKKQNTSTHQQQKSHKLLIKDTQLNMDNAHRLAAENKNQEALQALNATFKNYLKQKFNLATIDLNQAKISALMQSHKMEESYIKKYNTIWNNIEMYQYAPIPTDKMDALIADANGLITYLEDKL</sequence>
<dbReference type="Proteomes" id="UP000249248">
    <property type="component" value="Unassembled WGS sequence"/>
</dbReference>
<accession>A0A2W1NBR5</accession>
<keyword evidence="1" id="KW-0812">Transmembrane</keyword>
<evidence type="ECO:0000256" key="2">
    <source>
        <dbReference type="SAM" id="SignalP"/>
    </source>
</evidence>
<dbReference type="InterPro" id="IPR025738">
    <property type="entry name" value="BatD"/>
</dbReference>
<evidence type="ECO:0000256" key="1">
    <source>
        <dbReference type="SAM" id="Phobius"/>
    </source>
</evidence>
<name>A0A2W1NBR5_9FLAO</name>
<dbReference type="AlphaFoldDB" id="A0A2W1NBR5"/>